<dbReference type="GO" id="GO:0016410">
    <property type="term" value="F:N-acyltransferase activity"/>
    <property type="evidence" value="ECO:0007669"/>
    <property type="project" value="UniProtKB-UniRule"/>
</dbReference>
<feature type="transmembrane region" description="Helical" evidence="8">
    <location>
        <begin position="12"/>
        <end position="31"/>
    </location>
</feature>
<dbReference type="InterPro" id="IPR045378">
    <property type="entry name" value="LNT_N"/>
</dbReference>
<keyword evidence="2 8" id="KW-1003">Cell membrane</keyword>
<comment type="function">
    <text evidence="8">Catalyzes the phospholipid dependent N-acylation of the N-terminal cysteine of apolipoprotein, the last step in lipoprotein maturation.</text>
</comment>
<feature type="transmembrane region" description="Helical" evidence="8">
    <location>
        <begin position="90"/>
        <end position="108"/>
    </location>
</feature>
<dbReference type="OrthoDB" id="9804277at2"/>
<name>A0A0V8RQZ8_9ACTO</name>
<dbReference type="Proteomes" id="UP000054686">
    <property type="component" value="Unassembled WGS sequence"/>
</dbReference>
<feature type="transmembrane region" description="Helical" evidence="8">
    <location>
        <begin position="163"/>
        <end position="183"/>
    </location>
</feature>
<sequence length="539" mass="57995">MGHQDIFQRASFAHVCGDSIIAAIAGLALYASFPPVGWWWLSVPALALFLSRIDEARAPRALTVTFVFGMSFWVPLIDWIPLAVGTTPPWFVLAFVQTLFLMAWVLFARWTPLWRWARGPLVQALLFALTWTGVDAARSRWPWSGFPWGSVALPQVDSPLGHLAPYGGTTLITAVVVFLAVLVRRAFAARDAAVVREHWFSRPALAVIVAAVYVAPLAISLPNQADNGMLRVGVVQGDIALPGAEAYSREGEVTDNNMRASLELASSPQVTDHPIDIALWGEGSVDRDPLAFPAIGQAVDRAASALDAPILIGYTNLNERDRVKNWLAVWEPGTGMDEAARYSKHVPVPFGEFIPFRNFIASFATEVAQSSKDMEAGEEPPLMTIQARDGRSVPLAVGICFEAAYPLVIGDGVSRGGQAIVVPSNNYHFQSSGESAQQGQLLRMRAMEYSRSAVQASTTGHSYVIRPDGSILASTGTEEAATLAADIPLRTSQTLTALAGERIPGAVMVATLIIAILTTTTVIGQGIRASARARRASGQ</sequence>
<dbReference type="NCBIfam" id="TIGR00546">
    <property type="entry name" value="lnt"/>
    <property type="match status" value="1"/>
</dbReference>
<protein>
    <recommendedName>
        <fullName evidence="8">Apolipoprotein N-acyltransferase</fullName>
        <shortName evidence="8">ALP N-acyltransferase</shortName>
        <ecNumber evidence="8">2.3.1.269</ecNumber>
    </recommendedName>
</protein>
<dbReference type="RefSeq" id="WP_060567293.1">
    <property type="nucleotide sequence ID" value="NZ_CP040006.1"/>
</dbReference>
<organism evidence="10 11">
    <name type="scientific">Schaalia odontolytica</name>
    <dbReference type="NCBI Taxonomy" id="1660"/>
    <lineage>
        <taxon>Bacteria</taxon>
        <taxon>Bacillati</taxon>
        <taxon>Actinomycetota</taxon>
        <taxon>Actinomycetes</taxon>
        <taxon>Actinomycetales</taxon>
        <taxon>Actinomycetaceae</taxon>
        <taxon>Schaalia</taxon>
    </lineage>
</organism>
<comment type="pathway">
    <text evidence="8">Protein modification; lipoprotein biosynthesis (N-acyl transfer).</text>
</comment>
<feature type="transmembrane region" description="Helical" evidence="8">
    <location>
        <begin position="61"/>
        <end position="84"/>
    </location>
</feature>
<comment type="catalytic activity">
    <reaction evidence="8">
        <text>N-terminal S-1,2-diacyl-sn-glyceryl-L-cysteinyl-[lipoprotein] + a glycerophospholipid = N-acyl-S-1,2-diacyl-sn-glyceryl-L-cysteinyl-[lipoprotein] + a 2-acyl-sn-glycero-3-phospholipid + H(+)</text>
        <dbReference type="Rhea" id="RHEA:48228"/>
        <dbReference type="Rhea" id="RHEA-COMP:14681"/>
        <dbReference type="Rhea" id="RHEA-COMP:14684"/>
        <dbReference type="ChEBI" id="CHEBI:15378"/>
        <dbReference type="ChEBI" id="CHEBI:136912"/>
        <dbReference type="ChEBI" id="CHEBI:140656"/>
        <dbReference type="ChEBI" id="CHEBI:140657"/>
        <dbReference type="ChEBI" id="CHEBI:140660"/>
        <dbReference type="EC" id="2.3.1.269"/>
    </reaction>
</comment>
<dbReference type="PROSITE" id="PS50263">
    <property type="entry name" value="CN_HYDROLASE"/>
    <property type="match status" value="1"/>
</dbReference>
<dbReference type="Gene3D" id="3.60.110.10">
    <property type="entry name" value="Carbon-nitrogen hydrolase"/>
    <property type="match status" value="1"/>
</dbReference>
<evidence type="ECO:0000256" key="1">
    <source>
        <dbReference type="ARBA" id="ARBA00004651"/>
    </source>
</evidence>
<evidence type="ECO:0000313" key="10">
    <source>
        <dbReference type="EMBL" id="KSW10403.1"/>
    </source>
</evidence>
<evidence type="ECO:0000256" key="2">
    <source>
        <dbReference type="ARBA" id="ARBA00022475"/>
    </source>
</evidence>
<gene>
    <name evidence="8" type="primary">lnt</name>
    <name evidence="10" type="ORF">APY09_07785</name>
</gene>
<dbReference type="Pfam" id="PF20154">
    <property type="entry name" value="LNT_N"/>
    <property type="match status" value="1"/>
</dbReference>
<dbReference type="HAMAP" id="MF_01148">
    <property type="entry name" value="Lnt"/>
    <property type="match status" value="1"/>
</dbReference>
<dbReference type="PANTHER" id="PTHR38686:SF1">
    <property type="entry name" value="APOLIPOPROTEIN N-ACYLTRANSFERASE"/>
    <property type="match status" value="1"/>
</dbReference>
<evidence type="ECO:0000259" key="9">
    <source>
        <dbReference type="PROSITE" id="PS50263"/>
    </source>
</evidence>
<evidence type="ECO:0000256" key="3">
    <source>
        <dbReference type="ARBA" id="ARBA00022679"/>
    </source>
</evidence>
<dbReference type="UniPathway" id="UPA00666"/>
<dbReference type="InterPro" id="IPR003010">
    <property type="entry name" value="C-N_Hydrolase"/>
</dbReference>
<keyword evidence="4 8" id="KW-0812">Transmembrane</keyword>
<dbReference type="PANTHER" id="PTHR38686">
    <property type="entry name" value="APOLIPOPROTEIN N-ACYLTRANSFERASE"/>
    <property type="match status" value="1"/>
</dbReference>
<dbReference type="AlphaFoldDB" id="A0A0V8RQZ8"/>
<dbReference type="EC" id="2.3.1.269" evidence="8"/>
<reference evidence="10 11" key="1">
    <citation type="submission" date="2015-10" db="EMBL/GenBank/DDBJ databases">
        <title>Draft Genome of Actinomyces odontolyticus subsp. actinosynbacter strain XH001.</title>
        <authorList>
            <person name="Mclean J.S."/>
            <person name="He X."/>
        </authorList>
    </citation>
    <scope>NUCLEOTIDE SEQUENCE [LARGE SCALE GENOMIC DNA]</scope>
    <source>
        <strain evidence="10 11">XH001</strain>
    </source>
</reference>
<comment type="similarity">
    <text evidence="8">Belongs to the CN hydrolase family. Apolipoprotein N-acyltransferase subfamily.</text>
</comment>
<evidence type="ECO:0000256" key="5">
    <source>
        <dbReference type="ARBA" id="ARBA00022989"/>
    </source>
</evidence>
<evidence type="ECO:0000256" key="7">
    <source>
        <dbReference type="ARBA" id="ARBA00023315"/>
    </source>
</evidence>
<proteinExistence type="inferred from homology"/>
<dbReference type="SUPFAM" id="SSF56317">
    <property type="entry name" value="Carbon-nitrogen hydrolase"/>
    <property type="match status" value="1"/>
</dbReference>
<evidence type="ECO:0000256" key="8">
    <source>
        <dbReference type="HAMAP-Rule" id="MF_01148"/>
    </source>
</evidence>
<dbReference type="CDD" id="cd07571">
    <property type="entry name" value="ALP_N-acyl_transferase"/>
    <property type="match status" value="1"/>
</dbReference>
<evidence type="ECO:0000256" key="4">
    <source>
        <dbReference type="ARBA" id="ARBA00022692"/>
    </source>
</evidence>
<keyword evidence="7 8" id="KW-0012">Acyltransferase</keyword>
<feature type="transmembrane region" description="Helical" evidence="8">
    <location>
        <begin position="503"/>
        <end position="524"/>
    </location>
</feature>
<comment type="subcellular location">
    <subcellularLocation>
        <location evidence="1 8">Cell membrane</location>
        <topology evidence="1 8">Multi-pass membrane protein</topology>
    </subcellularLocation>
</comment>
<keyword evidence="3 8" id="KW-0808">Transferase</keyword>
<dbReference type="EMBL" id="LLVT01000003">
    <property type="protein sequence ID" value="KSW10403.1"/>
    <property type="molecule type" value="Genomic_DNA"/>
</dbReference>
<dbReference type="InterPro" id="IPR004563">
    <property type="entry name" value="Apolipo_AcylTrfase"/>
</dbReference>
<dbReference type="Pfam" id="PF00795">
    <property type="entry name" value="CN_hydrolase"/>
    <property type="match status" value="1"/>
</dbReference>
<keyword evidence="6 8" id="KW-0472">Membrane</keyword>
<feature type="transmembrane region" description="Helical" evidence="8">
    <location>
        <begin position="204"/>
        <end position="221"/>
    </location>
</feature>
<feature type="domain" description="CN hydrolase" evidence="9">
    <location>
        <begin position="230"/>
        <end position="489"/>
    </location>
</feature>
<keyword evidence="5 8" id="KW-1133">Transmembrane helix</keyword>
<evidence type="ECO:0000256" key="6">
    <source>
        <dbReference type="ARBA" id="ARBA00023136"/>
    </source>
</evidence>
<comment type="caution">
    <text evidence="10">The sequence shown here is derived from an EMBL/GenBank/DDBJ whole genome shotgun (WGS) entry which is preliminary data.</text>
</comment>
<dbReference type="GO" id="GO:0005886">
    <property type="term" value="C:plasma membrane"/>
    <property type="evidence" value="ECO:0007669"/>
    <property type="project" value="UniProtKB-SubCell"/>
</dbReference>
<dbReference type="InterPro" id="IPR036526">
    <property type="entry name" value="C-N_Hydrolase_sf"/>
</dbReference>
<evidence type="ECO:0000313" key="11">
    <source>
        <dbReference type="Proteomes" id="UP000054686"/>
    </source>
</evidence>
<accession>A0A0V8RQZ8</accession>
<dbReference type="GO" id="GO:0042158">
    <property type="term" value="P:lipoprotein biosynthetic process"/>
    <property type="evidence" value="ECO:0007669"/>
    <property type="project" value="UniProtKB-UniRule"/>
</dbReference>